<dbReference type="Pfam" id="PF01464">
    <property type="entry name" value="SLT"/>
    <property type="match status" value="1"/>
</dbReference>
<dbReference type="PROSITE" id="PS00922">
    <property type="entry name" value="TRANSGLYCOSYLASE"/>
    <property type="match status" value="1"/>
</dbReference>
<evidence type="ECO:0000259" key="2">
    <source>
        <dbReference type="PROSITE" id="PS51782"/>
    </source>
</evidence>
<dbReference type="Gene3D" id="3.10.350.10">
    <property type="entry name" value="LysM domain"/>
    <property type="match status" value="2"/>
</dbReference>
<evidence type="ECO:0000313" key="4">
    <source>
        <dbReference type="Proteomes" id="UP000183945"/>
    </source>
</evidence>
<dbReference type="OrthoDB" id="9815002at2"/>
<dbReference type="CDD" id="cd00118">
    <property type="entry name" value="LysM"/>
    <property type="match status" value="2"/>
</dbReference>
<organism evidence="3 4">
    <name type="scientific">Salegentibacter echinorum</name>
    <dbReference type="NCBI Taxonomy" id="1073325"/>
    <lineage>
        <taxon>Bacteria</taxon>
        <taxon>Pseudomonadati</taxon>
        <taxon>Bacteroidota</taxon>
        <taxon>Flavobacteriia</taxon>
        <taxon>Flavobacteriales</taxon>
        <taxon>Flavobacteriaceae</taxon>
        <taxon>Salegentibacter</taxon>
    </lineage>
</organism>
<dbReference type="InterPro" id="IPR018392">
    <property type="entry name" value="LysM"/>
</dbReference>
<proteinExistence type="inferred from homology"/>
<dbReference type="GO" id="GO:0016020">
    <property type="term" value="C:membrane"/>
    <property type="evidence" value="ECO:0007669"/>
    <property type="project" value="InterPro"/>
</dbReference>
<feature type="domain" description="LysM" evidence="2">
    <location>
        <begin position="479"/>
        <end position="523"/>
    </location>
</feature>
<dbReference type="EMBL" id="FQVT01000002">
    <property type="protein sequence ID" value="SHF71544.1"/>
    <property type="molecule type" value="Genomic_DNA"/>
</dbReference>
<dbReference type="CDD" id="cd16894">
    <property type="entry name" value="MltD-like"/>
    <property type="match status" value="1"/>
</dbReference>
<dbReference type="SUPFAM" id="SSF54106">
    <property type="entry name" value="LysM domain"/>
    <property type="match status" value="2"/>
</dbReference>
<dbReference type="AlphaFoldDB" id="A0A1M5DXE7"/>
<dbReference type="GO" id="GO:0008932">
    <property type="term" value="F:lytic endotransglycosylase activity"/>
    <property type="evidence" value="ECO:0007669"/>
    <property type="project" value="TreeGrafter"/>
</dbReference>
<protein>
    <submittedName>
        <fullName evidence="3">Membrane-bound lytic murein transglycosylase D</fullName>
    </submittedName>
</protein>
<comment type="similarity">
    <text evidence="1">Belongs to the transglycosylase Slt family.</text>
</comment>
<dbReference type="RefSeq" id="WP_072877746.1">
    <property type="nucleotide sequence ID" value="NZ_FQVT01000002.1"/>
</dbReference>
<dbReference type="InterPro" id="IPR036779">
    <property type="entry name" value="LysM_dom_sf"/>
</dbReference>
<evidence type="ECO:0000313" key="3">
    <source>
        <dbReference type="EMBL" id="SHF71544.1"/>
    </source>
</evidence>
<accession>A0A1M5DXE7</accession>
<dbReference type="PANTHER" id="PTHR33734">
    <property type="entry name" value="LYSM DOMAIN-CONTAINING GPI-ANCHORED PROTEIN 2"/>
    <property type="match status" value="1"/>
</dbReference>
<reference evidence="4" key="1">
    <citation type="submission" date="2016-11" db="EMBL/GenBank/DDBJ databases">
        <authorList>
            <person name="Varghese N."/>
            <person name="Submissions S."/>
        </authorList>
    </citation>
    <scope>NUCLEOTIDE SEQUENCE [LARGE SCALE GENOMIC DNA]</scope>
    <source>
        <strain evidence="4">DSM 24579</strain>
    </source>
</reference>
<gene>
    <name evidence="3" type="ORF">SAMN05444483_102146</name>
</gene>
<dbReference type="InterPro" id="IPR023346">
    <property type="entry name" value="Lysozyme-like_dom_sf"/>
</dbReference>
<dbReference type="SUPFAM" id="SSF53955">
    <property type="entry name" value="Lysozyme-like"/>
    <property type="match status" value="1"/>
</dbReference>
<keyword evidence="4" id="KW-1185">Reference proteome</keyword>
<dbReference type="STRING" id="1073325.SAMN05444483_102146"/>
<feature type="domain" description="LysM" evidence="2">
    <location>
        <begin position="414"/>
        <end position="457"/>
    </location>
</feature>
<sequence>MVKQIISSFIFLLGLGMHGQEEAKEKQEEKANFRVQVFQKVDSTEIILTQPDPEFRDRLPISAVIRDSSKVSLKDLPRAAEIDSVWKAQLTNSNLYDSIYKNIREQNYEKEVIKQLPTDTLKARLAKLNARTPFNVEYNPILESVINSYLKRNKGAMERLMALSEYYFPMFEQQLDRYDIPLEIKYLAIVESALNPRAKSWVGATGLWQFMYRTGKAHGLDISSYVDERMDPQMSTEAAAKYLANLYRSFKDWDLVLASYNSGPGNVSKAIRRSGGSNNYWELRRYLPRETAGYVPAFLATLYIFEYAEEHNFQPPKPEIAFFETDTIKVKDLITFDQISKVTGVDKEMLQFLNPSYKLDIIPFVEDEDYMIRLPHKASGAFVANEAAIYNYAEKDLAEKEDELPRYTKAEDKIRYRVRSGDYLGKVAEKHGVRVSSIKRWNNLRSNNIRIGQYLTIYPRKPSATVQNTTKKSQKAAQKTYIVRKGDSLWSISRKFPGVTVQNLRVWNDMGNKSLRPGMKLKLSKG</sequence>
<dbReference type="PROSITE" id="PS51782">
    <property type="entry name" value="LYSM"/>
    <property type="match status" value="2"/>
</dbReference>
<dbReference type="Pfam" id="PF01476">
    <property type="entry name" value="LysM"/>
    <property type="match status" value="2"/>
</dbReference>
<dbReference type="SMART" id="SM00257">
    <property type="entry name" value="LysM"/>
    <property type="match status" value="2"/>
</dbReference>
<dbReference type="PANTHER" id="PTHR33734:SF22">
    <property type="entry name" value="MEMBRANE-BOUND LYTIC MUREIN TRANSGLYCOSYLASE D"/>
    <property type="match status" value="1"/>
</dbReference>
<dbReference type="Proteomes" id="UP000183945">
    <property type="component" value="Unassembled WGS sequence"/>
</dbReference>
<dbReference type="Gene3D" id="1.10.530.10">
    <property type="match status" value="1"/>
</dbReference>
<evidence type="ECO:0000256" key="1">
    <source>
        <dbReference type="ARBA" id="ARBA00007734"/>
    </source>
</evidence>
<dbReference type="InterPro" id="IPR008258">
    <property type="entry name" value="Transglycosylase_SLT_dom_1"/>
</dbReference>
<dbReference type="GO" id="GO:0000270">
    <property type="term" value="P:peptidoglycan metabolic process"/>
    <property type="evidence" value="ECO:0007669"/>
    <property type="project" value="InterPro"/>
</dbReference>
<dbReference type="InterPro" id="IPR000189">
    <property type="entry name" value="Transglyc_AS"/>
</dbReference>
<name>A0A1M5DXE7_SALEC</name>